<evidence type="ECO:0000313" key="1">
    <source>
        <dbReference type="EMBL" id="KKK58902.1"/>
    </source>
</evidence>
<dbReference type="EMBL" id="LAZR01063744">
    <property type="protein sequence ID" value="KKK58902.1"/>
    <property type="molecule type" value="Genomic_DNA"/>
</dbReference>
<dbReference type="AlphaFoldDB" id="A0A0F8WPU0"/>
<gene>
    <name evidence="1" type="ORF">LCGC14_3039770</name>
</gene>
<accession>A0A0F8WPU0</accession>
<protein>
    <submittedName>
        <fullName evidence="1">Uncharacterized protein</fullName>
    </submittedName>
</protein>
<proteinExistence type="predicted"/>
<reference evidence="1" key="1">
    <citation type="journal article" date="2015" name="Nature">
        <title>Complex archaea that bridge the gap between prokaryotes and eukaryotes.</title>
        <authorList>
            <person name="Spang A."/>
            <person name="Saw J.H."/>
            <person name="Jorgensen S.L."/>
            <person name="Zaremba-Niedzwiedzka K."/>
            <person name="Martijn J."/>
            <person name="Lind A.E."/>
            <person name="van Eijk R."/>
            <person name="Schleper C."/>
            <person name="Guy L."/>
            <person name="Ettema T.J."/>
        </authorList>
    </citation>
    <scope>NUCLEOTIDE SEQUENCE</scope>
</reference>
<comment type="caution">
    <text evidence="1">The sequence shown here is derived from an EMBL/GenBank/DDBJ whole genome shotgun (WGS) entry which is preliminary data.</text>
</comment>
<name>A0A0F8WPU0_9ZZZZ</name>
<sequence>MGSSTYLGGSHLIFGIQPPEKGLKLRKYKVFNDKLGQDIGIIHWRGGWRQYVFQAITHYPTAIEKINGKKYIMVEDILKIDMSRSCHKEIDKFIDSLMRKWKESQNKKKFASLEKDGGKK</sequence>
<organism evidence="1">
    <name type="scientific">marine sediment metagenome</name>
    <dbReference type="NCBI Taxonomy" id="412755"/>
    <lineage>
        <taxon>unclassified sequences</taxon>
        <taxon>metagenomes</taxon>
        <taxon>ecological metagenomes</taxon>
    </lineage>
</organism>